<feature type="active site" description="Proton donor" evidence="12">
    <location>
        <position position="272"/>
    </location>
</feature>
<comment type="catalytic activity">
    <reaction evidence="11 12">
        <text>a UDP-3-O-[(3R)-3-hydroxyacyl]-N-acetyl-alpha-D-glucosamine + H2O = a UDP-3-O-[(3R)-3-hydroxyacyl]-alpha-D-glucosamine + acetate</text>
        <dbReference type="Rhea" id="RHEA:67816"/>
        <dbReference type="ChEBI" id="CHEBI:15377"/>
        <dbReference type="ChEBI" id="CHEBI:30089"/>
        <dbReference type="ChEBI" id="CHEBI:137740"/>
        <dbReference type="ChEBI" id="CHEBI:173225"/>
        <dbReference type="EC" id="3.5.1.108"/>
    </reaction>
</comment>
<dbReference type="SUPFAM" id="SSF54211">
    <property type="entry name" value="Ribosomal protein S5 domain 2-like"/>
    <property type="match status" value="2"/>
</dbReference>
<evidence type="ECO:0000256" key="11">
    <source>
        <dbReference type="ARBA" id="ARBA00024535"/>
    </source>
</evidence>
<gene>
    <name evidence="12" type="primary">lpxC</name>
    <name evidence="13" type="ORF">HYN46_01050</name>
</gene>
<dbReference type="PANTHER" id="PTHR33694">
    <property type="entry name" value="UDP-3-O-ACYL-N-ACETYLGLUCOSAMINE DEACETYLASE 1, MITOCHONDRIAL-RELATED"/>
    <property type="match status" value="1"/>
</dbReference>
<keyword evidence="5 12" id="KW-0444">Lipid biosynthesis</keyword>
<keyword evidence="10 12" id="KW-0443">Lipid metabolism</keyword>
<dbReference type="GO" id="GO:0103117">
    <property type="term" value="F:UDP-3-O-acyl-N-acetylglucosamine deacetylase activity"/>
    <property type="evidence" value="ECO:0007669"/>
    <property type="project" value="UniProtKB-UniRule"/>
</dbReference>
<evidence type="ECO:0000256" key="8">
    <source>
        <dbReference type="ARBA" id="ARBA00022801"/>
    </source>
</evidence>
<dbReference type="GO" id="GO:0009245">
    <property type="term" value="P:lipid A biosynthetic process"/>
    <property type="evidence" value="ECO:0007669"/>
    <property type="project" value="UniProtKB-UniRule"/>
</dbReference>
<evidence type="ECO:0000256" key="1">
    <source>
        <dbReference type="ARBA" id="ARBA00001947"/>
    </source>
</evidence>
<evidence type="ECO:0000256" key="7">
    <source>
        <dbReference type="ARBA" id="ARBA00022723"/>
    </source>
</evidence>
<dbReference type="InterPro" id="IPR011334">
    <property type="entry name" value="UDP-acyl_GlcNac_deAcase_C"/>
</dbReference>
<dbReference type="GO" id="GO:0016020">
    <property type="term" value="C:membrane"/>
    <property type="evidence" value="ECO:0007669"/>
    <property type="project" value="GOC"/>
</dbReference>
<dbReference type="RefSeq" id="WP_114897717.1">
    <property type="nucleotide sequence ID" value="NZ_CP031222.1"/>
</dbReference>
<sequence length="308" mass="33918">MLNSPSPQGLRQRTLKQTIRATGIGLHSGKKVYLTLHPHVADGGIVFRRVDLNPPIEIPAQALLVNETTMSSNLEHDGARIGTVEHLMSALAGLGIDNLMIDVSAAEVPIMDGSAGPFVFLIQTAGIVEQDALKKFVKIIKPVEVLVEDKRAAFIPYHGFRMCFTIDFDHPAFDEEHQSAELDFSTTSYVEELSHARTFGFLRDIEYLQANNLALGGSLDNAIVVDDHGIVNEDGLRFADEFVRHKMLDAIGDLYLLGYSIIGQFDGYKSGHALNNQLLRALLAQPTSYEIVTFSDKNDCPIHYIAAD</sequence>
<evidence type="ECO:0000256" key="2">
    <source>
        <dbReference type="ARBA" id="ARBA00002923"/>
    </source>
</evidence>
<comment type="pathway">
    <text evidence="3 12">Glycolipid biosynthesis; lipid IV(A) biosynthesis; lipid IV(A) from (3R)-3-hydroxytetradecanoyl-[acyl-carrier-protein] and UDP-N-acetyl-alpha-D-glucosamine: step 2/6.</text>
</comment>
<dbReference type="Proteomes" id="UP000253940">
    <property type="component" value="Chromosome"/>
</dbReference>
<comment type="function">
    <text evidence="2 12">Catalyzes the hydrolysis of UDP-3-O-myristoyl-N-acetylglucosamine to form UDP-3-O-myristoylglucosamine and acetate, the committed step in lipid A biosynthesis.</text>
</comment>
<dbReference type="InterPro" id="IPR020568">
    <property type="entry name" value="Ribosomal_Su5_D2-typ_SF"/>
</dbReference>
<evidence type="ECO:0000256" key="4">
    <source>
        <dbReference type="ARBA" id="ARBA00012745"/>
    </source>
</evidence>
<evidence type="ECO:0000256" key="12">
    <source>
        <dbReference type="HAMAP-Rule" id="MF_00388"/>
    </source>
</evidence>
<protein>
    <recommendedName>
        <fullName evidence="4 12">UDP-3-O-acyl-N-acetylglucosamine deacetylase</fullName>
        <shortName evidence="12">UDP-3-O-acyl-GlcNAc deacetylase</shortName>
        <ecNumber evidence="4 12">3.5.1.108</ecNumber>
    </recommendedName>
    <alternativeName>
        <fullName evidence="12">UDP-3-O-[R-3-hydroxymyristoyl]-N-acetylglucosamine deacetylase</fullName>
    </alternativeName>
</protein>
<keyword evidence="8 12" id="KW-0378">Hydrolase</keyword>
<organism evidence="13 14">
    <name type="scientific">Aquirhabdus parva</name>
    <dbReference type="NCBI Taxonomy" id="2283318"/>
    <lineage>
        <taxon>Bacteria</taxon>
        <taxon>Pseudomonadati</taxon>
        <taxon>Pseudomonadota</taxon>
        <taxon>Gammaproteobacteria</taxon>
        <taxon>Moraxellales</taxon>
        <taxon>Moraxellaceae</taxon>
        <taxon>Aquirhabdus</taxon>
    </lineage>
</organism>
<feature type="binding site" evidence="12">
    <location>
        <position position="249"/>
    </location>
    <ligand>
        <name>Zn(2+)</name>
        <dbReference type="ChEBI" id="CHEBI:29105"/>
    </ligand>
</feature>
<feature type="binding site" evidence="12">
    <location>
        <position position="86"/>
    </location>
    <ligand>
        <name>Zn(2+)</name>
        <dbReference type="ChEBI" id="CHEBI:29105"/>
    </ligand>
</feature>
<keyword evidence="9 12" id="KW-0862">Zinc</keyword>
<dbReference type="PANTHER" id="PTHR33694:SF1">
    <property type="entry name" value="UDP-3-O-ACYL-N-ACETYLGLUCOSAMINE DEACETYLASE 1, MITOCHONDRIAL-RELATED"/>
    <property type="match status" value="1"/>
</dbReference>
<reference evidence="13 14" key="1">
    <citation type="submission" date="2018-07" db="EMBL/GenBank/DDBJ databases">
        <title>Genome sequencing of Moraxellaceae gen. HYN0046.</title>
        <authorList>
            <person name="Kim M."/>
            <person name="Yi H."/>
        </authorList>
    </citation>
    <scope>NUCLEOTIDE SEQUENCE [LARGE SCALE GENOMIC DNA]</scope>
    <source>
        <strain evidence="13 14">HYN0046</strain>
    </source>
</reference>
<dbReference type="Gene3D" id="3.30.230.20">
    <property type="entry name" value="lpxc deacetylase, domain 1"/>
    <property type="match status" value="1"/>
</dbReference>
<dbReference type="InterPro" id="IPR015870">
    <property type="entry name" value="UDP-acyl_N-AcGlcN_deAcase_N"/>
</dbReference>
<evidence type="ECO:0000256" key="9">
    <source>
        <dbReference type="ARBA" id="ARBA00022833"/>
    </source>
</evidence>
<comment type="cofactor">
    <cofactor evidence="1 12">
        <name>Zn(2+)</name>
        <dbReference type="ChEBI" id="CHEBI:29105"/>
    </cofactor>
</comment>
<keyword evidence="6 12" id="KW-0441">Lipid A biosynthesis</keyword>
<dbReference type="GO" id="GO:0046872">
    <property type="term" value="F:metal ion binding"/>
    <property type="evidence" value="ECO:0007669"/>
    <property type="project" value="UniProtKB-KW"/>
</dbReference>
<dbReference type="KEGG" id="mbah:HYN46_01050"/>
<evidence type="ECO:0000256" key="5">
    <source>
        <dbReference type="ARBA" id="ARBA00022516"/>
    </source>
</evidence>
<feature type="binding site" evidence="12">
    <location>
        <position position="245"/>
    </location>
    <ligand>
        <name>Zn(2+)</name>
        <dbReference type="ChEBI" id="CHEBI:29105"/>
    </ligand>
</feature>
<dbReference type="AlphaFoldDB" id="A0A345P2U8"/>
<dbReference type="OrthoDB" id="9802746at2"/>
<dbReference type="EC" id="3.5.1.108" evidence="4 12"/>
<evidence type="ECO:0000313" key="14">
    <source>
        <dbReference type="Proteomes" id="UP000253940"/>
    </source>
</evidence>
<dbReference type="HAMAP" id="MF_00388">
    <property type="entry name" value="LpxC"/>
    <property type="match status" value="1"/>
</dbReference>
<dbReference type="UniPathway" id="UPA00359">
    <property type="reaction ID" value="UER00478"/>
</dbReference>
<dbReference type="Pfam" id="PF03331">
    <property type="entry name" value="LpxC"/>
    <property type="match status" value="1"/>
</dbReference>
<dbReference type="NCBIfam" id="TIGR00325">
    <property type="entry name" value="lpxC"/>
    <property type="match status" value="1"/>
</dbReference>
<keyword evidence="7 12" id="KW-0479">Metal-binding</keyword>
<evidence type="ECO:0000256" key="6">
    <source>
        <dbReference type="ARBA" id="ARBA00022556"/>
    </source>
</evidence>
<name>A0A345P2U8_9GAMM</name>
<comment type="similarity">
    <text evidence="12">Belongs to the LpxC family.</text>
</comment>
<dbReference type="EMBL" id="CP031222">
    <property type="protein sequence ID" value="AXI01607.1"/>
    <property type="molecule type" value="Genomic_DNA"/>
</dbReference>
<dbReference type="InterPro" id="IPR004463">
    <property type="entry name" value="UDP-acyl_GlcNac_deAcase"/>
</dbReference>
<accession>A0A345P2U8</accession>
<dbReference type="Gene3D" id="3.30.1700.10">
    <property type="entry name" value="lpxc deacetylase, domain 2"/>
    <property type="match status" value="1"/>
</dbReference>
<evidence type="ECO:0000256" key="3">
    <source>
        <dbReference type="ARBA" id="ARBA00005002"/>
    </source>
</evidence>
<evidence type="ECO:0000313" key="13">
    <source>
        <dbReference type="EMBL" id="AXI01607.1"/>
    </source>
</evidence>
<keyword evidence="14" id="KW-1185">Reference proteome</keyword>
<evidence type="ECO:0000256" key="10">
    <source>
        <dbReference type="ARBA" id="ARBA00023098"/>
    </source>
</evidence>
<proteinExistence type="inferred from homology"/>